<comment type="subcellular location">
    <subcellularLocation>
        <location evidence="1">Secreted</location>
    </subcellularLocation>
</comment>
<name>N1WW10_9FLAO</name>
<comment type="caution">
    <text evidence="3">The sequence shown here is derived from an EMBL/GenBank/DDBJ whole genome shotgun (WGS) entry which is preliminary data.</text>
</comment>
<dbReference type="STRING" id="1189619.pgond44_07680"/>
<dbReference type="Pfam" id="PF03022">
    <property type="entry name" value="MRJP"/>
    <property type="match status" value="1"/>
</dbReference>
<evidence type="ECO:0000313" key="3">
    <source>
        <dbReference type="EMBL" id="EMY81314.1"/>
    </source>
</evidence>
<dbReference type="Gene3D" id="2.120.10.30">
    <property type="entry name" value="TolB, C-terminal domain"/>
    <property type="match status" value="1"/>
</dbReference>
<accession>N1WW10</accession>
<organism evidence="3 4">
    <name type="scientific">Psychroflexus gondwanensis ACAM 44</name>
    <dbReference type="NCBI Taxonomy" id="1189619"/>
    <lineage>
        <taxon>Bacteria</taxon>
        <taxon>Pseudomonadati</taxon>
        <taxon>Bacteroidota</taxon>
        <taxon>Flavobacteriia</taxon>
        <taxon>Flavobacteriales</taxon>
        <taxon>Flavobacteriaceae</taxon>
        <taxon>Psychroflexus</taxon>
    </lineage>
</organism>
<dbReference type="PANTHER" id="PTHR10009:SF18">
    <property type="entry name" value="PROTEIN YELLOW-LIKE PROTEIN"/>
    <property type="match status" value="1"/>
</dbReference>
<keyword evidence="2" id="KW-0964">Secreted</keyword>
<dbReference type="AlphaFoldDB" id="N1WW10"/>
<dbReference type="InterPro" id="IPR017996">
    <property type="entry name" value="MRJP/yellow-related"/>
</dbReference>
<dbReference type="EMBL" id="APLF01000006">
    <property type="protein sequence ID" value="EMY81314.1"/>
    <property type="molecule type" value="Genomic_DNA"/>
</dbReference>
<dbReference type="InterPro" id="IPR011042">
    <property type="entry name" value="6-blade_b-propeller_TolB-like"/>
</dbReference>
<dbReference type="Proteomes" id="UP000012317">
    <property type="component" value="Unassembled WGS sequence"/>
</dbReference>
<dbReference type="PANTHER" id="PTHR10009">
    <property type="entry name" value="PROTEIN YELLOW-RELATED"/>
    <property type="match status" value="1"/>
</dbReference>
<dbReference type="PROSITE" id="PS51257">
    <property type="entry name" value="PROKAR_LIPOPROTEIN"/>
    <property type="match status" value="1"/>
</dbReference>
<evidence type="ECO:0000256" key="1">
    <source>
        <dbReference type="ARBA" id="ARBA00004613"/>
    </source>
</evidence>
<dbReference type="GO" id="GO:0005576">
    <property type="term" value="C:extracellular region"/>
    <property type="evidence" value="ECO:0007669"/>
    <property type="project" value="UniProtKB-SubCell"/>
</dbReference>
<proteinExistence type="predicted"/>
<dbReference type="SUPFAM" id="SSF63829">
    <property type="entry name" value="Calcium-dependent phosphotriesterase"/>
    <property type="match status" value="1"/>
</dbReference>
<reference evidence="3 4" key="1">
    <citation type="journal article" date="2014" name="Genome Biol. Evol.">
        <title>Extensive gene acquisition in the extremely psychrophilic bacterial species Psychroflexus torquis and the link to sea-ice ecosystem specialism.</title>
        <authorList>
            <person name="Feng S."/>
            <person name="Powell S.M."/>
            <person name="Wilson R."/>
            <person name="Bowman J.P."/>
        </authorList>
    </citation>
    <scope>NUCLEOTIDE SEQUENCE [LARGE SCALE GENOMIC DNA]</scope>
    <source>
        <strain evidence="3 4">ACAM 44</strain>
    </source>
</reference>
<dbReference type="PATRIC" id="fig|1189619.4.peg.1579"/>
<dbReference type="RefSeq" id="WP_003439340.1">
    <property type="nucleotide sequence ID" value="NZ_APLF01000006.1"/>
</dbReference>
<dbReference type="eggNOG" id="COG3386">
    <property type="taxonomic scope" value="Bacteria"/>
</dbReference>
<protein>
    <submittedName>
        <fullName evidence="3">Major royal jelly protein family protein</fullName>
    </submittedName>
</protein>
<evidence type="ECO:0000313" key="4">
    <source>
        <dbReference type="Proteomes" id="UP000012317"/>
    </source>
</evidence>
<evidence type="ECO:0000256" key="2">
    <source>
        <dbReference type="ARBA" id="ARBA00022525"/>
    </source>
</evidence>
<keyword evidence="4" id="KW-1185">Reference proteome</keyword>
<sequence length="361" mass="41108">MKIKILSLLVIFLLLSCKNGQKKGNKTDEKNDSSAITEVESFKGQQVTGVTSTDKGRLFVNFPRWRKGVNNSVVEIIPNSDPESYPNESWNSWEIGEPIAENKFIGVQSVLAFEDKLYVLDTRSQLFQNVMDAPRIFVFDLATATLSKTYTLEEASYHKDSYINDLRVDKKKNRIYLTDSGHPGLVIVDIDSGKTRRVLNEHSSTTAEQSYLTFGEKKWENTIHSDGIALDTENERLFYHALTGYRLYSISTDALKAEDDKPIEDQVTFETKTAAPDGMIFDGEGNLYFADLEHHKIQYRTPKGNIYTLAEGEQIRWADTFSIYEDYLYFTNSRIHEVGADISSMTFSLNKIKLPSSREAH</sequence>
<gene>
    <name evidence="3" type="ORF">pgond44_07680</name>
</gene>